<reference evidence="2 3" key="1">
    <citation type="submission" date="2020-10" db="EMBL/GenBank/DDBJ databases">
        <title>The Coptis chinensis genome and diversification of protoberbering-type alkaloids.</title>
        <authorList>
            <person name="Wang B."/>
            <person name="Shu S."/>
            <person name="Song C."/>
            <person name="Liu Y."/>
        </authorList>
    </citation>
    <scope>NUCLEOTIDE SEQUENCE [LARGE SCALE GENOMIC DNA]</scope>
    <source>
        <strain evidence="2">HL-2020</strain>
        <tissue evidence="2">Leaf</tissue>
    </source>
</reference>
<feature type="compositionally biased region" description="Polar residues" evidence="1">
    <location>
        <begin position="514"/>
        <end position="528"/>
    </location>
</feature>
<dbReference type="Proteomes" id="UP000631114">
    <property type="component" value="Unassembled WGS sequence"/>
</dbReference>
<proteinExistence type="predicted"/>
<evidence type="ECO:0000313" key="2">
    <source>
        <dbReference type="EMBL" id="KAF9615246.1"/>
    </source>
</evidence>
<sequence>MARRRKKIVNTLSSSDEQDYYDSFSEDCGCGENGCGCFESTNISELVKVVEVNGETEGESKVKGFHGSLYDRIKGPEFYQPTLGFFYKIKEETPRLTDPSLVDMKTSWSKVFEKFKLDYETVQDRNISVHYRGNWSATPKVVGVWTESDYIGGRNFLLENVSVEYIFFDNFLPSFLQSLPNPYGYTINIVDDPIFLTRGVMVLLANDSDCLMMMREADIDDTGYVNVFITFEAIVRVDEQPGVFCTPPIKREKKSNVVKKRKRTINYEKNDLSEEELDPIPDLAEDVVPTVVVEEFNELNPYNVNIDHIDLEEVYRFEESESEGSKGYEPVYEDFVEQTQELVDETKGELVPTQMEVEEPYVGMEWSTLKSCRTYLRSYAIANRIIKSKKSDGFTTRCNKYEGQHSKFKNRLADTIWVVEKMLDTILADLEKHDKNAVDWLKKRDVTTWDKPVCTFVEELDLMLMTLMRKRRAKAMELDINDIVPREQEEAKAAAVVSEEPESSTAPRKKSQSRKTSQVEGGLNSTSLVEEVQVEPPATM</sequence>
<keyword evidence="3" id="KW-1185">Reference proteome</keyword>
<feature type="region of interest" description="Disordered" evidence="1">
    <location>
        <begin position="491"/>
        <end position="540"/>
    </location>
</feature>
<evidence type="ECO:0000313" key="3">
    <source>
        <dbReference type="Proteomes" id="UP000631114"/>
    </source>
</evidence>
<organism evidence="2 3">
    <name type="scientific">Coptis chinensis</name>
    <dbReference type="NCBI Taxonomy" id="261450"/>
    <lineage>
        <taxon>Eukaryota</taxon>
        <taxon>Viridiplantae</taxon>
        <taxon>Streptophyta</taxon>
        <taxon>Embryophyta</taxon>
        <taxon>Tracheophyta</taxon>
        <taxon>Spermatophyta</taxon>
        <taxon>Magnoliopsida</taxon>
        <taxon>Ranunculales</taxon>
        <taxon>Ranunculaceae</taxon>
        <taxon>Coptidoideae</taxon>
        <taxon>Coptis</taxon>
    </lineage>
</organism>
<feature type="compositionally biased region" description="Low complexity" evidence="1">
    <location>
        <begin position="493"/>
        <end position="506"/>
    </location>
</feature>
<gene>
    <name evidence="2" type="ORF">IFM89_022508</name>
</gene>
<protein>
    <submittedName>
        <fullName evidence="2">Uncharacterized protein</fullName>
    </submittedName>
</protein>
<name>A0A835ICY5_9MAGN</name>
<dbReference type="EMBL" id="JADFTS010000003">
    <property type="protein sequence ID" value="KAF9615246.1"/>
    <property type="molecule type" value="Genomic_DNA"/>
</dbReference>
<dbReference type="AlphaFoldDB" id="A0A835ICY5"/>
<evidence type="ECO:0000256" key="1">
    <source>
        <dbReference type="SAM" id="MobiDB-lite"/>
    </source>
</evidence>
<accession>A0A835ICY5</accession>
<comment type="caution">
    <text evidence="2">The sequence shown here is derived from an EMBL/GenBank/DDBJ whole genome shotgun (WGS) entry which is preliminary data.</text>
</comment>